<dbReference type="EMBL" id="MDYQ01000422">
    <property type="protein sequence ID" value="PRP74971.1"/>
    <property type="molecule type" value="Genomic_DNA"/>
</dbReference>
<evidence type="ECO:0000313" key="2">
    <source>
        <dbReference type="Proteomes" id="UP000241769"/>
    </source>
</evidence>
<organism evidence="1 2">
    <name type="scientific">Planoprotostelium fungivorum</name>
    <dbReference type="NCBI Taxonomy" id="1890364"/>
    <lineage>
        <taxon>Eukaryota</taxon>
        <taxon>Amoebozoa</taxon>
        <taxon>Evosea</taxon>
        <taxon>Variosea</taxon>
        <taxon>Cavosteliida</taxon>
        <taxon>Cavosteliaceae</taxon>
        <taxon>Planoprotostelium</taxon>
    </lineage>
</organism>
<evidence type="ECO:0000313" key="1">
    <source>
        <dbReference type="EMBL" id="PRP74971.1"/>
    </source>
</evidence>
<gene>
    <name evidence="1" type="ORF">PROFUN_16025</name>
</gene>
<proteinExistence type="predicted"/>
<keyword evidence="2" id="KW-1185">Reference proteome</keyword>
<dbReference type="Proteomes" id="UP000241769">
    <property type="component" value="Unassembled WGS sequence"/>
</dbReference>
<name>A0A2P6MTD4_9EUKA</name>
<protein>
    <submittedName>
        <fullName evidence="1">Uncharacterized protein</fullName>
    </submittedName>
</protein>
<sequence>MLSALSGWSGRAAPINVGVGHPVTKYSTTTKFIMQEKGFTIDQRIQLINTIAATTILRKNVAIPETHWLFSPLNLYQYDRSICWVLLLVCSRSEQHTNKGPCPGEQEVNNAELYAANIAMRCAHRDGDIELITDSLNTKTFLFPETSGGSYEKKIEESLSNRLKQAYDY</sequence>
<reference evidence="1 2" key="1">
    <citation type="journal article" date="2018" name="Genome Biol. Evol.">
        <title>Multiple Roots of Fruiting Body Formation in Amoebozoa.</title>
        <authorList>
            <person name="Hillmann F."/>
            <person name="Forbes G."/>
            <person name="Novohradska S."/>
            <person name="Ferling I."/>
            <person name="Riege K."/>
            <person name="Groth M."/>
            <person name="Westermann M."/>
            <person name="Marz M."/>
            <person name="Spaller T."/>
            <person name="Winckler T."/>
            <person name="Schaap P."/>
            <person name="Glockner G."/>
        </authorList>
    </citation>
    <scope>NUCLEOTIDE SEQUENCE [LARGE SCALE GENOMIC DNA]</scope>
    <source>
        <strain evidence="1 2">Jena</strain>
    </source>
</reference>
<dbReference type="InParanoid" id="A0A2P6MTD4"/>
<comment type="caution">
    <text evidence="1">The sequence shown here is derived from an EMBL/GenBank/DDBJ whole genome shotgun (WGS) entry which is preliminary data.</text>
</comment>
<dbReference type="AlphaFoldDB" id="A0A2P6MTD4"/>
<accession>A0A2P6MTD4</accession>